<evidence type="ECO:0000313" key="1">
    <source>
        <dbReference type="EMBL" id="KIK21969.1"/>
    </source>
</evidence>
<proteinExistence type="predicted"/>
<accession>A0A0C9Z7K6</accession>
<dbReference type="HOGENOM" id="CLU_2776914_0_0_1"/>
<dbReference type="Proteomes" id="UP000054018">
    <property type="component" value="Unassembled WGS sequence"/>
</dbReference>
<gene>
    <name evidence="1" type="ORF">PISMIDRAFT_680714</name>
</gene>
<protein>
    <submittedName>
        <fullName evidence="1">Unplaced genomic scaffold scaffold_60, whole genome shotgun sequence</fullName>
    </submittedName>
</protein>
<keyword evidence="2" id="KW-1185">Reference proteome</keyword>
<organism evidence="1 2">
    <name type="scientific">Pisolithus microcarpus 441</name>
    <dbReference type="NCBI Taxonomy" id="765257"/>
    <lineage>
        <taxon>Eukaryota</taxon>
        <taxon>Fungi</taxon>
        <taxon>Dikarya</taxon>
        <taxon>Basidiomycota</taxon>
        <taxon>Agaricomycotina</taxon>
        <taxon>Agaricomycetes</taxon>
        <taxon>Agaricomycetidae</taxon>
        <taxon>Boletales</taxon>
        <taxon>Sclerodermatineae</taxon>
        <taxon>Pisolithaceae</taxon>
        <taxon>Pisolithus</taxon>
    </lineage>
</organism>
<dbReference type="AlphaFoldDB" id="A0A0C9Z7K6"/>
<sequence>MAIHASLRSSGSYGIRLSTRWHPNLLLPQRTLQIQGFNVVNVHVPRVVRRDTVTGPMELRGSRLLSRWH</sequence>
<name>A0A0C9Z7K6_9AGAM</name>
<dbReference type="EMBL" id="KN833744">
    <property type="protein sequence ID" value="KIK21969.1"/>
    <property type="molecule type" value="Genomic_DNA"/>
</dbReference>
<reference evidence="1 2" key="1">
    <citation type="submission" date="2014-04" db="EMBL/GenBank/DDBJ databases">
        <authorList>
            <consortium name="DOE Joint Genome Institute"/>
            <person name="Kuo A."/>
            <person name="Kohler A."/>
            <person name="Costa M.D."/>
            <person name="Nagy L.G."/>
            <person name="Floudas D."/>
            <person name="Copeland A."/>
            <person name="Barry K.W."/>
            <person name="Cichocki N."/>
            <person name="Veneault-Fourrey C."/>
            <person name="LaButti K."/>
            <person name="Lindquist E.A."/>
            <person name="Lipzen A."/>
            <person name="Lundell T."/>
            <person name="Morin E."/>
            <person name="Murat C."/>
            <person name="Sun H."/>
            <person name="Tunlid A."/>
            <person name="Henrissat B."/>
            <person name="Grigoriev I.V."/>
            <person name="Hibbett D.S."/>
            <person name="Martin F."/>
            <person name="Nordberg H.P."/>
            <person name="Cantor M.N."/>
            <person name="Hua S.X."/>
        </authorList>
    </citation>
    <scope>NUCLEOTIDE SEQUENCE [LARGE SCALE GENOMIC DNA]</scope>
    <source>
        <strain evidence="1 2">441</strain>
    </source>
</reference>
<evidence type="ECO:0000313" key="2">
    <source>
        <dbReference type="Proteomes" id="UP000054018"/>
    </source>
</evidence>
<reference evidence="2" key="2">
    <citation type="submission" date="2015-01" db="EMBL/GenBank/DDBJ databases">
        <title>Evolutionary Origins and Diversification of the Mycorrhizal Mutualists.</title>
        <authorList>
            <consortium name="DOE Joint Genome Institute"/>
            <consortium name="Mycorrhizal Genomics Consortium"/>
            <person name="Kohler A."/>
            <person name="Kuo A."/>
            <person name="Nagy L.G."/>
            <person name="Floudas D."/>
            <person name="Copeland A."/>
            <person name="Barry K.W."/>
            <person name="Cichocki N."/>
            <person name="Veneault-Fourrey C."/>
            <person name="LaButti K."/>
            <person name="Lindquist E.A."/>
            <person name="Lipzen A."/>
            <person name="Lundell T."/>
            <person name="Morin E."/>
            <person name="Murat C."/>
            <person name="Riley R."/>
            <person name="Ohm R."/>
            <person name="Sun H."/>
            <person name="Tunlid A."/>
            <person name="Henrissat B."/>
            <person name="Grigoriev I.V."/>
            <person name="Hibbett D.S."/>
            <person name="Martin F."/>
        </authorList>
    </citation>
    <scope>NUCLEOTIDE SEQUENCE [LARGE SCALE GENOMIC DNA]</scope>
    <source>
        <strain evidence="2">441</strain>
    </source>
</reference>